<dbReference type="PANTHER" id="PTHR13593:SF113">
    <property type="entry name" value="SI:DKEY-266F7.9"/>
    <property type="match status" value="1"/>
</dbReference>
<dbReference type="RefSeq" id="WP_110998331.1">
    <property type="nucleotide sequence ID" value="NZ_QKTW01000011.1"/>
</dbReference>
<dbReference type="GO" id="GO:0006629">
    <property type="term" value="P:lipid metabolic process"/>
    <property type="evidence" value="ECO:0007669"/>
    <property type="project" value="InterPro"/>
</dbReference>
<proteinExistence type="predicted"/>
<dbReference type="Gene3D" id="2.115.10.10">
    <property type="entry name" value="Tachylectin 2"/>
    <property type="match status" value="1"/>
</dbReference>
<dbReference type="Gene3D" id="3.20.20.190">
    <property type="entry name" value="Phosphatidylinositol (PI) phosphodiesterase"/>
    <property type="match status" value="1"/>
</dbReference>
<dbReference type="InterPro" id="IPR051057">
    <property type="entry name" value="PI-PLC_domain"/>
</dbReference>
<feature type="domain" description="Tachylectin 2" evidence="1">
    <location>
        <begin position="770"/>
        <end position="888"/>
    </location>
</feature>
<evidence type="ECO:0000313" key="3">
    <source>
        <dbReference type="Proteomes" id="UP000248745"/>
    </source>
</evidence>
<dbReference type="SUPFAM" id="SSF50978">
    <property type="entry name" value="WD40 repeat-like"/>
    <property type="match status" value="1"/>
</dbReference>
<dbReference type="InterPro" id="IPR017946">
    <property type="entry name" value="PLC-like_Pdiesterase_TIM-brl"/>
</dbReference>
<keyword evidence="3" id="KW-1185">Reference proteome</keyword>
<dbReference type="PROSITE" id="PS50007">
    <property type="entry name" value="PIPLC_X_DOMAIN"/>
    <property type="match status" value="1"/>
</dbReference>
<dbReference type="Proteomes" id="UP000248745">
    <property type="component" value="Unassembled WGS sequence"/>
</dbReference>
<dbReference type="OrthoDB" id="7191982at2"/>
<dbReference type="PANTHER" id="PTHR13593">
    <property type="match status" value="1"/>
</dbReference>
<accession>A0A2W2ADS4</accession>
<dbReference type="Pfam" id="PF14517">
    <property type="entry name" value="Tachylectin"/>
    <property type="match status" value="1"/>
</dbReference>
<dbReference type="GO" id="GO:0008081">
    <property type="term" value="F:phosphoric diester hydrolase activity"/>
    <property type="evidence" value="ECO:0007669"/>
    <property type="project" value="InterPro"/>
</dbReference>
<organism evidence="2 3">
    <name type="scientific">Taibaiella soli</name>
    <dbReference type="NCBI Taxonomy" id="1649169"/>
    <lineage>
        <taxon>Bacteria</taxon>
        <taxon>Pseudomonadati</taxon>
        <taxon>Bacteroidota</taxon>
        <taxon>Chitinophagia</taxon>
        <taxon>Chitinophagales</taxon>
        <taxon>Chitinophagaceae</taxon>
        <taxon>Taibaiella</taxon>
    </lineage>
</organism>
<evidence type="ECO:0000313" key="2">
    <source>
        <dbReference type="EMBL" id="PZF73605.1"/>
    </source>
</evidence>
<gene>
    <name evidence="2" type="ORF">DN068_07740</name>
</gene>
<dbReference type="Gene3D" id="2.20.25.650">
    <property type="entry name" value="Tachylectin-2-like"/>
    <property type="match status" value="1"/>
</dbReference>
<dbReference type="AlphaFoldDB" id="A0A2W2ADS4"/>
<sequence>MEAQNLAQITDALRSTPFRNDNLPIQLANFIQELETRAATPPADAPALPNASDLYRPYVHEATIEPGFEAHCFKQHVDLYQANCLVVKFTPNYPFKALDMVVLSPKEDLSFDELLDENKAAYAQNVLDIVQPLDLRDQPWFTNITESKAKSGAIYVHYFYFVPEENDAKKISRKHVHFKVYDPANELPQPELIANAEEIIRSQKRGSSQKDSEPTYVPDFNVNAALSAAVTTNTAIPYKRLFITLAGSGTSTWKPLQQLFACINVDMDGNTPGKYDYIALADHKPTHAKDYMTGCWQYVSSLGAEGYVTSEWCVKSVNMDLSIADFEMLEKLYIFYGGWVNGAWAIIGDPVPFKAQLHWMTDTLPDIGQYRLHEIAIPGTHDSGTYDMYAKGFTINGQAQNMDFTGQLTLGIRYFDCRFEKWSGHTVPYYFYHSVAKTWTTIEDLVKNLKTFFATNHSQDIVILDFTHFSAFERNTTTDDYTALFNYIKSDADLSKILMTPNEARDLTINQLHGLDKRILMLAGDDDVNVAKEVDAIRAAFNLGQSINLTSQWPETHDLTDLKTKLDKQIKDNAGQNFMWNLQGILTPRALDSLAWWAQELYPLLRKWMVNDWPTTTNVVMCDFPGGTDIVHAAQQSNSIRNASRTDGNIYWYEDKGWNNPANGGIDGKTEIGIGGWKAFKAVFSANNGQIFTISWNGTLQCYHDANWQQAIPQTLKNPALVSSSDWQNYRQVFASVDGNVYAIVGNFESWGTGKLMRWNITAPNTLGTGKLIDAGWEDCRIAFASSGGTIYKIIGNYMSPGTGKLIRYTDNGGDKLGQGVEIDGGWENYRLAFASGNGLIYAINANGELWRWRDTGVAKLANGILIAEGWANVRMATATNDGRIYAI</sequence>
<dbReference type="InterPro" id="IPR023294">
    <property type="entry name" value="Tachylectin2"/>
</dbReference>
<dbReference type="EMBL" id="QKTW01000011">
    <property type="protein sequence ID" value="PZF73605.1"/>
    <property type="molecule type" value="Genomic_DNA"/>
</dbReference>
<protein>
    <recommendedName>
        <fullName evidence="1">Tachylectin 2 domain-containing protein</fullName>
    </recommendedName>
</protein>
<comment type="caution">
    <text evidence="2">The sequence shown here is derived from an EMBL/GenBank/DDBJ whole genome shotgun (WGS) entry which is preliminary data.</text>
</comment>
<name>A0A2W2ADS4_9BACT</name>
<reference evidence="2 3" key="1">
    <citation type="submission" date="2018-06" db="EMBL/GenBank/DDBJ databases">
        <title>Mucibacter soli gen. nov., sp. nov., a new member of the family Chitinophagaceae producing mucin.</title>
        <authorList>
            <person name="Kim M.-K."/>
            <person name="Park S."/>
            <person name="Kim T.-S."/>
            <person name="Joung Y."/>
            <person name="Han J.-H."/>
            <person name="Kim S.B."/>
        </authorList>
    </citation>
    <scope>NUCLEOTIDE SEQUENCE [LARGE SCALE GENOMIC DNA]</scope>
    <source>
        <strain evidence="2 3">R1-15</strain>
    </source>
</reference>
<evidence type="ECO:0000259" key="1">
    <source>
        <dbReference type="Pfam" id="PF14517"/>
    </source>
</evidence>
<dbReference type="SUPFAM" id="SSF51695">
    <property type="entry name" value="PLC-like phosphodiesterases"/>
    <property type="match status" value="1"/>
</dbReference>
<dbReference type="InterPro" id="IPR036322">
    <property type="entry name" value="WD40_repeat_dom_sf"/>
</dbReference>